<proteinExistence type="predicted"/>
<feature type="chain" id="PRO_5043023834" description="S-adenosylmethionine synthetase" evidence="1">
    <location>
        <begin position="29"/>
        <end position="284"/>
    </location>
</feature>
<reference evidence="2" key="1">
    <citation type="submission" date="2023-05" db="EMBL/GenBank/DDBJ databases">
        <title>Metabolic capabilities are highly conserved among human nasal-associated Corynebacterium species in pangenomic analyses.</title>
        <authorList>
            <person name="Tran T.H."/>
            <person name="Roberts A.Q."/>
            <person name="Escapa I.F."/>
            <person name="Gao W."/>
            <person name="Conlan S."/>
            <person name="Kong H."/>
            <person name="Segre J.A."/>
            <person name="Kelly M.S."/>
            <person name="Lemon K.P."/>
        </authorList>
    </citation>
    <scope>NUCLEOTIDE SEQUENCE</scope>
    <source>
        <strain evidence="2">KPL2618</strain>
    </source>
</reference>
<evidence type="ECO:0000256" key="1">
    <source>
        <dbReference type="SAM" id="SignalP"/>
    </source>
</evidence>
<dbReference type="AlphaFoldDB" id="A0AAP4C125"/>
<protein>
    <recommendedName>
        <fullName evidence="4">S-adenosylmethionine synthetase</fullName>
    </recommendedName>
</protein>
<keyword evidence="1" id="KW-0732">Signal</keyword>
<accession>A0AAP4C125</accession>
<dbReference type="Gene3D" id="3.40.710.10">
    <property type="entry name" value="DD-peptidase/beta-lactamase superfamily"/>
    <property type="match status" value="1"/>
</dbReference>
<dbReference type="EMBL" id="JASNVU010000016">
    <property type="protein sequence ID" value="MDK4335895.1"/>
    <property type="molecule type" value="Genomic_DNA"/>
</dbReference>
<dbReference type="Proteomes" id="UP001230317">
    <property type="component" value="Unassembled WGS sequence"/>
</dbReference>
<dbReference type="InterPro" id="IPR012338">
    <property type="entry name" value="Beta-lactam/transpept-like"/>
</dbReference>
<comment type="caution">
    <text evidence="2">The sequence shown here is derived from an EMBL/GenBank/DDBJ whole genome shotgun (WGS) entry which is preliminary data.</text>
</comment>
<gene>
    <name evidence="2" type="ORF">QPX58_10825</name>
</gene>
<organism evidence="2 3">
    <name type="scientific">Corynebacterium accolens</name>
    <dbReference type="NCBI Taxonomy" id="38284"/>
    <lineage>
        <taxon>Bacteria</taxon>
        <taxon>Bacillati</taxon>
        <taxon>Actinomycetota</taxon>
        <taxon>Actinomycetes</taxon>
        <taxon>Mycobacteriales</taxon>
        <taxon>Corynebacteriaceae</taxon>
        <taxon>Corynebacterium</taxon>
    </lineage>
</organism>
<name>A0AAP4C125_9CORY</name>
<feature type="signal peptide" evidence="1">
    <location>
        <begin position="1"/>
        <end position="28"/>
    </location>
</feature>
<sequence>MNLRQRLGAILATVSLAAVSACSSPEQAPDTAGEGASASASDNADAAIAKDLDRAVEAVSKDYDAKVGVAIAAGNQKISAGDKGEGPAWSTIKVPIAITALQDGADPSLVDLAIKESDNDAAYALWSQVQWEEGEASEAVEKLLREHGSKASIEEGSFGYATWPLQEQANFGAQLPCIKEAEYVHEVLNDIVEWQNVGLSKHTSTRAKSGWGLDENSDDYTFRQFGVHEKDGKRVGVALSVIVEGEDYENGSAAIDDLADDVLKAIDKAIADEKLETDSTCKDG</sequence>
<evidence type="ECO:0000313" key="2">
    <source>
        <dbReference type="EMBL" id="MDK4335895.1"/>
    </source>
</evidence>
<dbReference type="PROSITE" id="PS51257">
    <property type="entry name" value="PROKAR_LIPOPROTEIN"/>
    <property type="match status" value="1"/>
</dbReference>
<evidence type="ECO:0008006" key="4">
    <source>
        <dbReference type="Google" id="ProtNLM"/>
    </source>
</evidence>
<dbReference type="SUPFAM" id="SSF56601">
    <property type="entry name" value="beta-lactamase/transpeptidase-like"/>
    <property type="match status" value="1"/>
</dbReference>
<evidence type="ECO:0000313" key="3">
    <source>
        <dbReference type="Proteomes" id="UP001230317"/>
    </source>
</evidence>
<dbReference type="RefSeq" id="WP_284630677.1">
    <property type="nucleotide sequence ID" value="NZ_JASNVF010000013.1"/>
</dbReference>